<evidence type="ECO:0000259" key="15">
    <source>
        <dbReference type="Pfam" id="PF07715"/>
    </source>
</evidence>
<keyword evidence="9 11" id="KW-0472">Membrane</keyword>
<comment type="caution">
    <text evidence="17">The sequence shown here is derived from an EMBL/GenBank/DDBJ whole genome shotgun (WGS) entry which is preliminary data.</text>
</comment>
<keyword evidence="13" id="KW-0732">Signal</keyword>
<dbReference type="PANTHER" id="PTHR32552:SF81">
    <property type="entry name" value="TONB-DEPENDENT OUTER MEMBRANE RECEPTOR"/>
    <property type="match status" value="1"/>
</dbReference>
<dbReference type="EMBL" id="VOLR01000017">
    <property type="protein sequence ID" value="TWX57823.1"/>
    <property type="molecule type" value="Genomic_DNA"/>
</dbReference>
<dbReference type="PANTHER" id="PTHR32552">
    <property type="entry name" value="FERRICHROME IRON RECEPTOR-RELATED"/>
    <property type="match status" value="1"/>
</dbReference>
<keyword evidence="5 11" id="KW-0812">Transmembrane</keyword>
<dbReference type="OrthoDB" id="127311at2"/>
<dbReference type="GO" id="GO:0006826">
    <property type="term" value="P:iron ion transport"/>
    <property type="evidence" value="ECO:0007669"/>
    <property type="project" value="UniProtKB-KW"/>
</dbReference>
<feature type="domain" description="TonB-dependent receptor plug" evidence="15">
    <location>
        <begin position="58"/>
        <end position="171"/>
    </location>
</feature>
<dbReference type="InterPro" id="IPR036942">
    <property type="entry name" value="Beta-barrel_TonB_sf"/>
</dbReference>
<evidence type="ECO:0000256" key="2">
    <source>
        <dbReference type="ARBA" id="ARBA00022448"/>
    </source>
</evidence>
<dbReference type="GO" id="GO:0009279">
    <property type="term" value="C:cell outer membrane"/>
    <property type="evidence" value="ECO:0007669"/>
    <property type="project" value="UniProtKB-SubCell"/>
</dbReference>
<evidence type="ECO:0000256" key="8">
    <source>
        <dbReference type="ARBA" id="ARBA00023077"/>
    </source>
</evidence>
<evidence type="ECO:0000256" key="3">
    <source>
        <dbReference type="ARBA" id="ARBA00022452"/>
    </source>
</evidence>
<keyword evidence="17" id="KW-0675">Receptor</keyword>
<feature type="chain" id="PRO_5022877805" evidence="13">
    <location>
        <begin position="28"/>
        <end position="799"/>
    </location>
</feature>
<dbReference type="Pfam" id="PF07715">
    <property type="entry name" value="Plug"/>
    <property type="match status" value="1"/>
</dbReference>
<keyword evidence="4" id="KW-0410">Iron transport</keyword>
<dbReference type="AlphaFoldDB" id="A0A5C6QEN0"/>
<accession>A0A5C6QEN0</accession>
<keyword evidence="3 11" id="KW-1134">Transmembrane beta strand</keyword>
<evidence type="ECO:0000256" key="1">
    <source>
        <dbReference type="ARBA" id="ARBA00004571"/>
    </source>
</evidence>
<evidence type="ECO:0000313" key="16">
    <source>
        <dbReference type="EMBL" id="TWX57823.1"/>
    </source>
</evidence>
<sequence length="799" mass="86731">MYHKNRPVKTVLTMAIALALSNSAVQAQEKSKVDDKKVETERQIETIVVTSTRRSENQQAVPLAVQAISGAQLQQLGIDSFEDYIALLPGVSSEGQGPGKQETYIRGVSAGRADVRLAGIGGEPSVAFYLDETPITTPGRNIDLYAVDLQRIEVLKGPQGTLFGASSQAGTVRLITNKPVLDEFSAGGEVGMSSTKSGGISNKTEGYVNLPIIEDEFAIRIAAYNSTDGGFIDNALSTTQLPLTNPGLGGSVPSSRQVVSNATLAKDDYNEATHRGVRISGLWQINDEWDLLVQHTNQQLDTEGSFEYDPSISTEDDLNTATFSPTAGDDKVDLTQWTLNGMLGGLEVIYNGSFTNRTFQGNTDYTAYIEIGPYVPYYTCSYPGYDECFSPVMTTSEQFETERVVHEIRVATNAEDRFRAIGGVFYDDQQLNTLTDFNYAGSIAAGFSPNFPIPGAFTNTDGSARPPGVTYFNDYQSDREEMSVFGELAYDVTEEVTVTVGARHYNIEMGLMGQSPFGQRASGPEADAGTNVDSRLAGLTPATISGTIYKANIRWKMNADAMFYATYSEGFRGGGFNRAVGTGGIPATFDTDDVVSLELGWKTTWLNNTLRFNGAIYNVDFSDMQQGVLDLSIANSSFFDNVGSADINGVEFELNWAATDNIDLFGSFSYIDSELTDIPNTLVNITPVGSNLPYAPENEGVVGARYYQNIGDFAAVFQGVFKWTDSRFNSLVAADRVELPSYNQVNLSASIGKDDWKATLFIDNATDSLGQVAAGSADNVFRVSPTRPRTVGFRISYDY</sequence>
<comment type="similarity">
    <text evidence="11 12">Belongs to the TonB-dependent receptor family.</text>
</comment>
<keyword evidence="6" id="KW-0408">Iron</keyword>
<evidence type="ECO:0000259" key="14">
    <source>
        <dbReference type="Pfam" id="PF00593"/>
    </source>
</evidence>
<name>A0A5C6QEN0_9GAMM</name>
<dbReference type="RefSeq" id="WP_146799858.1">
    <property type="nucleotide sequence ID" value="NZ_VOLP01000016.1"/>
</dbReference>
<feature type="domain" description="TonB-dependent receptor-like beta-barrel" evidence="14">
    <location>
        <begin position="308"/>
        <end position="764"/>
    </location>
</feature>
<evidence type="ECO:0000256" key="12">
    <source>
        <dbReference type="RuleBase" id="RU003357"/>
    </source>
</evidence>
<evidence type="ECO:0000256" key="6">
    <source>
        <dbReference type="ARBA" id="ARBA00023004"/>
    </source>
</evidence>
<reference evidence="17 19" key="1">
    <citation type="submission" date="2019-07" db="EMBL/GenBank/DDBJ databases">
        <title>Genomes of sea-ice associated Colwellia species.</title>
        <authorList>
            <person name="Bowman J.P."/>
        </authorList>
    </citation>
    <scope>NUCLEOTIDE SEQUENCE [LARGE SCALE GENOMIC DNA]</scope>
    <source>
        <strain evidence="16 18">ACAM 607</strain>
        <strain evidence="17 19">IC036</strain>
    </source>
</reference>
<dbReference type="EMBL" id="VOLQ01000013">
    <property type="protein sequence ID" value="TWX67525.1"/>
    <property type="molecule type" value="Genomic_DNA"/>
</dbReference>
<dbReference type="Proteomes" id="UP000321917">
    <property type="component" value="Unassembled WGS sequence"/>
</dbReference>
<evidence type="ECO:0000256" key="4">
    <source>
        <dbReference type="ARBA" id="ARBA00022496"/>
    </source>
</evidence>
<evidence type="ECO:0000256" key="10">
    <source>
        <dbReference type="ARBA" id="ARBA00023237"/>
    </source>
</evidence>
<dbReference type="Pfam" id="PF00593">
    <property type="entry name" value="TonB_dep_Rec_b-barrel"/>
    <property type="match status" value="1"/>
</dbReference>
<evidence type="ECO:0000313" key="18">
    <source>
        <dbReference type="Proteomes" id="UP000321525"/>
    </source>
</evidence>
<dbReference type="SUPFAM" id="SSF56935">
    <property type="entry name" value="Porins"/>
    <property type="match status" value="1"/>
</dbReference>
<comment type="subcellular location">
    <subcellularLocation>
        <location evidence="1 11">Cell outer membrane</location>
        <topology evidence="1 11">Multi-pass membrane protein</topology>
    </subcellularLocation>
</comment>
<dbReference type="InterPro" id="IPR000531">
    <property type="entry name" value="Beta-barrel_TonB"/>
</dbReference>
<keyword evidence="7" id="KW-0406">Ion transport</keyword>
<evidence type="ECO:0000256" key="9">
    <source>
        <dbReference type="ARBA" id="ARBA00023136"/>
    </source>
</evidence>
<protein>
    <submittedName>
        <fullName evidence="17">TonB-dependent receptor</fullName>
    </submittedName>
</protein>
<gene>
    <name evidence="16" type="ORF">ESZ26_12660</name>
    <name evidence="17" type="ORF">ESZ27_08530</name>
</gene>
<dbReference type="Gene3D" id="2.40.170.20">
    <property type="entry name" value="TonB-dependent receptor, beta-barrel domain"/>
    <property type="match status" value="2"/>
</dbReference>
<evidence type="ECO:0000313" key="19">
    <source>
        <dbReference type="Proteomes" id="UP000321917"/>
    </source>
</evidence>
<evidence type="ECO:0000256" key="11">
    <source>
        <dbReference type="PROSITE-ProRule" id="PRU01360"/>
    </source>
</evidence>
<proteinExistence type="inferred from homology"/>
<evidence type="ECO:0000313" key="17">
    <source>
        <dbReference type="EMBL" id="TWX67525.1"/>
    </source>
</evidence>
<evidence type="ECO:0000256" key="13">
    <source>
        <dbReference type="SAM" id="SignalP"/>
    </source>
</evidence>
<organism evidence="17 19">
    <name type="scientific">Colwellia hornerae</name>
    <dbReference type="NCBI Taxonomy" id="89402"/>
    <lineage>
        <taxon>Bacteria</taxon>
        <taxon>Pseudomonadati</taxon>
        <taxon>Pseudomonadota</taxon>
        <taxon>Gammaproteobacteria</taxon>
        <taxon>Alteromonadales</taxon>
        <taxon>Colwelliaceae</taxon>
        <taxon>Colwellia</taxon>
    </lineage>
</organism>
<dbReference type="Proteomes" id="UP000321525">
    <property type="component" value="Unassembled WGS sequence"/>
</dbReference>
<evidence type="ECO:0000256" key="5">
    <source>
        <dbReference type="ARBA" id="ARBA00022692"/>
    </source>
</evidence>
<keyword evidence="18" id="KW-1185">Reference proteome</keyword>
<keyword evidence="8 12" id="KW-0798">TonB box</keyword>
<dbReference type="InterPro" id="IPR039426">
    <property type="entry name" value="TonB-dep_rcpt-like"/>
</dbReference>
<dbReference type="PROSITE" id="PS52016">
    <property type="entry name" value="TONB_DEPENDENT_REC_3"/>
    <property type="match status" value="1"/>
</dbReference>
<evidence type="ECO:0000256" key="7">
    <source>
        <dbReference type="ARBA" id="ARBA00023065"/>
    </source>
</evidence>
<feature type="signal peptide" evidence="13">
    <location>
        <begin position="1"/>
        <end position="27"/>
    </location>
</feature>
<keyword evidence="2 11" id="KW-0813">Transport</keyword>
<dbReference type="InterPro" id="IPR012910">
    <property type="entry name" value="Plug_dom"/>
</dbReference>
<keyword evidence="10 11" id="KW-0998">Cell outer membrane</keyword>